<dbReference type="EMBL" id="CAFBMK010000476">
    <property type="protein sequence ID" value="CAB4960353.1"/>
    <property type="molecule type" value="Genomic_DNA"/>
</dbReference>
<dbReference type="InterPro" id="IPR050151">
    <property type="entry name" value="Class-I_Pyr_Nuc-Dis_Oxidored"/>
</dbReference>
<dbReference type="Gene3D" id="3.30.390.30">
    <property type="match status" value="1"/>
</dbReference>
<organism evidence="9">
    <name type="scientific">freshwater metagenome</name>
    <dbReference type="NCBI Taxonomy" id="449393"/>
    <lineage>
        <taxon>unclassified sequences</taxon>
        <taxon>metagenomes</taxon>
        <taxon>ecological metagenomes</taxon>
    </lineage>
</organism>
<evidence type="ECO:0000259" key="8">
    <source>
        <dbReference type="Pfam" id="PF07992"/>
    </source>
</evidence>
<sequence length="289" mass="30212">MATVYDALGSQVTVVELADQLVPGADKDLVKPLKKRIDGRYAAIHLKTKVEGVEVVDGGLKATFAGEGDAVPDPAEFDRVLVAVGRVPNGKDLGLEDLGVEVDERGFVPVDQQQRTTLPHILAIGDVVGQPMLAHKATHEGHVAAEVVAGHDVVFDPRGIPSVAYTEPELAWVGLTETQAKKDGVEYEVAAFPWVASGRALASDASAGQTKLLVEPGTRRILGASIVGTNAGELIAEVGLALEMGANAEDVALTIHAHPTLSESVGLAAEIAEGTITDLPPKRKRKAKG</sequence>
<evidence type="ECO:0000256" key="3">
    <source>
        <dbReference type="ARBA" id="ARBA00022630"/>
    </source>
</evidence>
<reference evidence="9" key="1">
    <citation type="submission" date="2020-05" db="EMBL/GenBank/DDBJ databases">
        <authorList>
            <person name="Chiriac C."/>
            <person name="Salcher M."/>
            <person name="Ghai R."/>
            <person name="Kavagutti S V."/>
        </authorList>
    </citation>
    <scope>NUCLEOTIDE SEQUENCE</scope>
</reference>
<protein>
    <submittedName>
        <fullName evidence="9">Unannotated protein</fullName>
    </submittedName>
</protein>
<dbReference type="GO" id="GO:0050660">
    <property type="term" value="F:flavin adenine dinucleotide binding"/>
    <property type="evidence" value="ECO:0007669"/>
    <property type="project" value="TreeGrafter"/>
</dbReference>
<feature type="domain" description="FAD/NAD(P)-binding" evidence="8">
    <location>
        <begin position="1"/>
        <end position="141"/>
    </location>
</feature>
<evidence type="ECO:0000259" key="7">
    <source>
        <dbReference type="Pfam" id="PF02852"/>
    </source>
</evidence>
<dbReference type="PANTHER" id="PTHR22912:SF160">
    <property type="entry name" value="DIHYDROLIPOYL DEHYDROGENASE"/>
    <property type="match status" value="1"/>
</dbReference>
<evidence type="ECO:0000313" key="9">
    <source>
        <dbReference type="EMBL" id="CAB4960353.1"/>
    </source>
</evidence>
<dbReference type="InterPro" id="IPR004099">
    <property type="entry name" value="Pyr_nucl-diS_OxRdtase_dimer"/>
</dbReference>
<keyword evidence="3" id="KW-0285">Flavoprotein</keyword>
<keyword evidence="4" id="KW-0274">FAD</keyword>
<dbReference type="FunFam" id="3.30.390.30:FF:000001">
    <property type="entry name" value="Dihydrolipoyl dehydrogenase"/>
    <property type="match status" value="1"/>
</dbReference>
<dbReference type="GO" id="GO:0004148">
    <property type="term" value="F:dihydrolipoyl dehydrogenase (NADH) activity"/>
    <property type="evidence" value="ECO:0007669"/>
    <property type="project" value="TreeGrafter"/>
</dbReference>
<comment type="similarity">
    <text evidence="2">Belongs to the class-I pyridine nucleotide-disulfide oxidoreductase family.</text>
</comment>
<dbReference type="InterPro" id="IPR036188">
    <property type="entry name" value="FAD/NAD-bd_sf"/>
</dbReference>
<feature type="domain" description="Pyridine nucleotide-disulphide oxidoreductase dimerisation" evidence="7">
    <location>
        <begin position="160"/>
        <end position="268"/>
    </location>
</feature>
<evidence type="ECO:0000256" key="2">
    <source>
        <dbReference type="ARBA" id="ARBA00007532"/>
    </source>
</evidence>
<dbReference type="Gene3D" id="3.50.50.60">
    <property type="entry name" value="FAD/NAD(P)-binding domain"/>
    <property type="match status" value="2"/>
</dbReference>
<dbReference type="SUPFAM" id="SSF51905">
    <property type="entry name" value="FAD/NAD(P)-binding domain"/>
    <property type="match status" value="1"/>
</dbReference>
<dbReference type="PRINTS" id="PR00411">
    <property type="entry name" value="PNDRDTASEI"/>
</dbReference>
<gene>
    <name evidence="9" type="ORF">UFOPK3564_04021</name>
</gene>
<comment type="cofactor">
    <cofactor evidence="1">
        <name>FAD</name>
        <dbReference type="ChEBI" id="CHEBI:57692"/>
    </cofactor>
</comment>
<dbReference type="Pfam" id="PF02852">
    <property type="entry name" value="Pyr_redox_dim"/>
    <property type="match status" value="1"/>
</dbReference>
<dbReference type="AlphaFoldDB" id="A0A6J7KZZ4"/>
<dbReference type="GO" id="GO:0006103">
    <property type="term" value="P:2-oxoglutarate metabolic process"/>
    <property type="evidence" value="ECO:0007669"/>
    <property type="project" value="TreeGrafter"/>
</dbReference>
<evidence type="ECO:0000256" key="6">
    <source>
        <dbReference type="ARBA" id="ARBA00023027"/>
    </source>
</evidence>
<dbReference type="PRINTS" id="PR00368">
    <property type="entry name" value="FADPNR"/>
</dbReference>
<evidence type="ECO:0000256" key="5">
    <source>
        <dbReference type="ARBA" id="ARBA00023002"/>
    </source>
</evidence>
<keyword evidence="6" id="KW-0520">NAD</keyword>
<dbReference type="SUPFAM" id="SSF55424">
    <property type="entry name" value="FAD/NAD-linked reductases, dimerisation (C-terminal) domain"/>
    <property type="match status" value="1"/>
</dbReference>
<dbReference type="Pfam" id="PF07992">
    <property type="entry name" value="Pyr_redox_2"/>
    <property type="match status" value="1"/>
</dbReference>
<dbReference type="PANTHER" id="PTHR22912">
    <property type="entry name" value="DISULFIDE OXIDOREDUCTASE"/>
    <property type="match status" value="1"/>
</dbReference>
<name>A0A6J7KZZ4_9ZZZZ</name>
<proteinExistence type="inferred from homology"/>
<keyword evidence="5" id="KW-0560">Oxidoreductase</keyword>
<evidence type="ECO:0000256" key="1">
    <source>
        <dbReference type="ARBA" id="ARBA00001974"/>
    </source>
</evidence>
<dbReference type="InterPro" id="IPR023753">
    <property type="entry name" value="FAD/NAD-binding_dom"/>
</dbReference>
<dbReference type="InterPro" id="IPR016156">
    <property type="entry name" value="FAD/NAD-linked_Rdtase_dimer_sf"/>
</dbReference>
<evidence type="ECO:0000256" key="4">
    <source>
        <dbReference type="ARBA" id="ARBA00022827"/>
    </source>
</evidence>
<accession>A0A6J7KZZ4</accession>